<protein>
    <submittedName>
        <fullName evidence="1">Uncharacterized protein</fullName>
    </submittedName>
</protein>
<organism evidence="1 2">
    <name type="scientific">Rosistilla oblonga</name>
    <dbReference type="NCBI Taxonomy" id="2527990"/>
    <lineage>
        <taxon>Bacteria</taxon>
        <taxon>Pseudomonadati</taxon>
        <taxon>Planctomycetota</taxon>
        <taxon>Planctomycetia</taxon>
        <taxon>Pirellulales</taxon>
        <taxon>Pirellulaceae</taxon>
        <taxon>Rosistilla</taxon>
    </lineage>
</organism>
<evidence type="ECO:0000313" key="2">
    <source>
        <dbReference type="Proteomes" id="UP000316770"/>
    </source>
</evidence>
<sequence>MTCHELAKRLLALQPELTPQSVAQLALLILNGVSDADELADDQTLLRHWHSASFRLQAAADQHAAMTDELEQLAGDGPVKFEPDQIWTLLRAIKVQSQLLELYTDEPAMV</sequence>
<evidence type="ECO:0000313" key="1">
    <source>
        <dbReference type="EMBL" id="QDV57725.1"/>
    </source>
</evidence>
<dbReference type="EMBL" id="CP036318">
    <property type="protein sequence ID" value="QDV57725.1"/>
    <property type="molecule type" value="Genomic_DNA"/>
</dbReference>
<gene>
    <name evidence="1" type="ORF">Mal33_37380</name>
</gene>
<name>A0A518IXB8_9BACT</name>
<reference evidence="1 2" key="1">
    <citation type="submission" date="2019-02" db="EMBL/GenBank/DDBJ databases">
        <title>Deep-cultivation of Planctomycetes and their phenomic and genomic characterization uncovers novel biology.</title>
        <authorList>
            <person name="Wiegand S."/>
            <person name="Jogler M."/>
            <person name="Boedeker C."/>
            <person name="Pinto D."/>
            <person name="Vollmers J."/>
            <person name="Rivas-Marin E."/>
            <person name="Kohn T."/>
            <person name="Peeters S.H."/>
            <person name="Heuer A."/>
            <person name="Rast P."/>
            <person name="Oberbeckmann S."/>
            <person name="Bunk B."/>
            <person name="Jeske O."/>
            <person name="Meyerdierks A."/>
            <person name="Storesund J.E."/>
            <person name="Kallscheuer N."/>
            <person name="Luecker S."/>
            <person name="Lage O.M."/>
            <person name="Pohl T."/>
            <person name="Merkel B.J."/>
            <person name="Hornburger P."/>
            <person name="Mueller R.-W."/>
            <person name="Bruemmer F."/>
            <person name="Labrenz M."/>
            <person name="Spormann A.M."/>
            <person name="Op den Camp H."/>
            <person name="Overmann J."/>
            <person name="Amann R."/>
            <person name="Jetten M.S.M."/>
            <person name="Mascher T."/>
            <person name="Medema M.H."/>
            <person name="Devos D.P."/>
            <person name="Kaster A.-K."/>
            <person name="Ovreas L."/>
            <person name="Rohde M."/>
            <person name="Galperin M.Y."/>
            <person name="Jogler C."/>
        </authorList>
    </citation>
    <scope>NUCLEOTIDE SEQUENCE [LARGE SCALE GENOMIC DNA]</scope>
    <source>
        <strain evidence="1 2">Mal33</strain>
    </source>
</reference>
<keyword evidence="2" id="KW-1185">Reference proteome</keyword>
<dbReference type="Proteomes" id="UP000316770">
    <property type="component" value="Chromosome"/>
</dbReference>
<dbReference type="RefSeq" id="WP_145287381.1">
    <property type="nucleotide sequence ID" value="NZ_CP036318.1"/>
</dbReference>
<accession>A0A518IXB8</accession>
<proteinExistence type="predicted"/>
<dbReference type="AlphaFoldDB" id="A0A518IXB8"/>